<evidence type="ECO:0000256" key="1">
    <source>
        <dbReference type="ARBA" id="ARBA00003330"/>
    </source>
</evidence>
<accession>A0ABZ0ECH1</accession>
<proteinExistence type="inferred from homology"/>
<evidence type="ECO:0000256" key="7">
    <source>
        <dbReference type="ARBA" id="ARBA00023284"/>
    </source>
</evidence>
<evidence type="ECO:0000313" key="14">
    <source>
        <dbReference type="Proteomes" id="UP001302652"/>
    </source>
</evidence>
<keyword evidence="4" id="KW-0049">Antioxidant</keyword>
<dbReference type="PANTHER" id="PTHR42801:SF7">
    <property type="entry name" value="SLL1159 PROTEIN"/>
    <property type="match status" value="1"/>
</dbReference>
<dbReference type="EC" id="1.11.1.24" evidence="2"/>
<dbReference type="Gene3D" id="3.40.30.10">
    <property type="entry name" value="Glutaredoxin"/>
    <property type="match status" value="1"/>
</dbReference>
<organism evidence="13 14">
    <name type="scientific">Paraburkholderia kirstenboschensis</name>
    <dbReference type="NCBI Taxonomy" id="1245436"/>
    <lineage>
        <taxon>Bacteria</taxon>
        <taxon>Pseudomonadati</taxon>
        <taxon>Pseudomonadota</taxon>
        <taxon>Betaproteobacteria</taxon>
        <taxon>Burkholderiales</taxon>
        <taxon>Burkholderiaceae</taxon>
        <taxon>Paraburkholderia</taxon>
    </lineage>
</organism>
<keyword evidence="7" id="KW-0676">Redox-active center</keyword>
<evidence type="ECO:0000256" key="4">
    <source>
        <dbReference type="ARBA" id="ARBA00022862"/>
    </source>
</evidence>
<name>A0ABZ0ECH1_9BURK</name>
<dbReference type="PROSITE" id="PS51352">
    <property type="entry name" value="THIOREDOXIN_2"/>
    <property type="match status" value="1"/>
</dbReference>
<dbReference type="EMBL" id="CP136511">
    <property type="protein sequence ID" value="WOD13897.1"/>
    <property type="molecule type" value="Genomic_DNA"/>
</dbReference>
<keyword evidence="3" id="KW-0575">Peroxidase</keyword>
<dbReference type="InterPro" id="IPR000866">
    <property type="entry name" value="AhpC/TSA"/>
</dbReference>
<sequence>MTMRQAAAEEKAKVQSIVGDKFGLITGDIERVRNEGTIEDALKVGQSVPDFTLPDAFGAQTSIKTLLAKGPVVIMFYRGEWCPFCNIEMHAMQKALPQMQEFGATLVAISPEKPDHGIVMAEKNKLTFPVLSDYDNKVARQFGIVFQMSRELTDFVRDTFKNDIGLRNGLDSRELPVPATYVVDSAGVIRFARVEVDFMVGRAEPDEVVAALQAFALK</sequence>
<comment type="catalytic activity">
    <reaction evidence="11">
        <text>a hydroperoxide + [thioredoxin]-dithiol = an alcohol + [thioredoxin]-disulfide + H2O</text>
        <dbReference type="Rhea" id="RHEA:62620"/>
        <dbReference type="Rhea" id="RHEA-COMP:10698"/>
        <dbReference type="Rhea" id="RHEA-COMP:10700"/>
        <dbReference type="ChEBI" id="CHEBI:15377"/>
        <dbReference type="ChEBI" id="CHEBI:29950"/>
        <dbReference type="ChEBI" id="CHEBI:30879"/>
        <dbReference type="ChEBI" id="CHEBI:35924"/>
        <dbReference type="ChEBI" id="CHEBI:50058"/>
        <dbReference type="EC" id="1.11.1.24"/>
    </reaction>
</comment>
<dbReference type="PANTHER" id="PTHR42801">
    <property type="entry name" value="THIOREDOXIN-DEPENDENT PEROXIDE REDUCTASE"/>
    <property type="match status" value="1"/>
</dbReference>
<keyword evidence="6" id="KW-1015">Disulfide bond</keyword>
<keyword evidence="5" id="KW-0560">Oxidoreductase</keyword>
<evidence type="ECO:0000256" key="3">
    <source>
        <dbReference type="ARBA" id="ARBA00022559"/>
    </source>
</evidence>
<dbReference type="InterPro" id="IPR013766">
    <property type="entry name" value="Thioredoxin_domain"/>
</dbReference>
<dbReference type="SUPFAM" id="SSF52833">
    <property type="entry name" value="Thioredoxin-like"/>
    <property type="match status" value="1"/>
</dbReference>
<evidence type="ECO:0000256" key="5">
    <source>
        <dbReference type="ARBA" id="ARBA00023002"/>
    </source>
</evidence>
<protein>
    <recommendedName>
        <fullName evidence="2">thioredoxin-dependent peroxiredoxin</fullName>
        <ecNumber evidence="2">1.11.1.24</ecNumber>
    </recommendedName>
    <alternativeName>
        <fullName evidence="8">Thioredoxin peroxidase</fullName>
    </alternativeName>
    <alternativeName>
        <fullName evidence="10">Thioredoxin-dependent peroxiredoxin Bcp</fullName>
    </alternativeName>
</protein>
<dbReference type="InterPro" id="IPR050924">
    <property type="entry name" value="Peroxiredoxin_BCP/PrxQ"/>
</dbReference>
<dbReference type="Pfam" id="PF00578">
    <property type="entry name" value="AhpC-TSA"/>
    <property type="match status" value="1"/>
</dbReference>
<comment type="similarity">
    <text evidence="9">Belongs to the peroxiredoxin family. BCP/PrxQ subfamily.</text>
</comment>
<gene>
    <name evidence="13" type="ORF">RW095_08220</name>
</gene>
<evidence type="ECO:0000256" key="9">
    <source>
        <dbReference type="ARBA" id="ARBA00038489"/>
    </source>
</evidence>
<dbReference type="CDD" id="cd02970">
    <property type="entry name" value="PRX_like2"/>
    <property type="match status" value="1"/>
</dbReference>
<evidence type="ECO:0000313" key="13">
    <source>
        <dbReference type="EMBL" id="WOD13897.1"/>
    </source>
</evidence>
<evidence type="ECO:0000256" key="8">
    <source>
        <dbReference type="ARBA" id="ARBA00032824"/>
    </source>
</evidence>
<comment type="function">
    <text evidence="1">Thiol-specific peroxidase that catalyzes the reduction of hydrogen peroxide and organic hydroperoxides to water and alcohols, respectively. Plays a role in cell protection against oxidative stress by detoxifying peroxides and as sensor of hydrogen peroxide-mediated signaling events.</text>
</comment>
<evidence type="ECO:0000259" key="12">
    <source>
        <dbReference type="PROSITE" id="PS51352"/>
    </source>
</evidence>
<dbReference type="Proteomes" id="UP001302652">
    <property type="component" value="Chromosome 3"/>
</dbReference>
<evidence type="ECO:0000256" key="2">
    <source>
        <dbReference type="ARBA" id="ARBA00013017"/>
    </source>
</evidence>
<dbReference type="InterPro" id="IPR036249">
    <property type="entry name" value="Thioredoxin-like_sf"/>
</dbReference>
<evidence type="ECO:0000256" key="11">
    <source>
        <dbReference type="ARBA" id="ARBA00049091"/>
    </source>
</evidence>
<evidence type="ECO:0000256" key="10">
    <source>
        <dbReference type="ARBA" id="ARBA00042639"/>
    </source>
</evidence>
<feature type="domain" description="Thioredoxin" evidence="12">
    <location>
        <begin position="42"/>
        <end position="217"/>
    </location>
</feature>
<keyword evidence="14" id="KW-1185">Reference proteome</keyword>
<evidence type="ECO:0000256" key="6">
    <source>
        <dbReference type="ARBA" id="ARBA00023157"/>
    </source>
</evidence>
<reference evidence="13 14" key="1">
    <citation type="submission" date="2023-10" db="EMBL/GenBank/DDBJ databases">
        <title>Surface-active antibiotics is a multifunctional adaptation for post-fire microbes.</title>
        <authorList>
            <person name="Liu M.D."/>
            <person name="Du Y."/>
            <person name="Koupaei S.K."/>
            <person name="Kim N.R."/>
            <person name="Zhang W."/>
            <person name="Traxler M.F."/>
        </authorList>
    </citation>
    <scope>NUCLEOTIDE SEQUENCE [LARGE SCALE GENOMIC DNA]</scope>
    <source>
        <strain evidence="13 14">F3</strain>
    </source>
</reference>
<dbReference type="RefSeq" id="WP_317015605.1">
    <property type="nucleotide sequence ID" value="NZ_CP136511.1"/>
</dbReference>